<evidence type="ECO:0000256" key="4">
    <source>
        <dbReference type="ARBA" id="ARBA00022490"/>
    </source>
</evidence>
<organism evidence="8 9">
    <name type="scientific">Marasmius crinis-equi</name>
    <dbReference type="NCBI Taxonomy" id="585013"/>
    <lineage>
        <taxon>Eukaryota</taxon>
        <taxon>Fungi</taxon>
        <taxon>Dikarya</taxon>
        <taxon>Basidiomycota</taxon>
        <taxon>Agaricomycotina</taxon>
        <taxon>Agaricomycetes</taxon>
        <taxon>Agaricomycetidae</taxon>
        <taxon>Agaricales</taxon>
        <taxon>Marasmiineae</taxon>
        <taxon>Marasmiaceae</taxon>
        <taxon>Marasmius</taxon>
    </lineage>
</organism>
<keyword evidence="9" id="KW-1185">Reference proteome</keyword>
<sequence>MDLQTLTNLFSTTFNPDPNIRKAAELDIRKVGNEEGMIAALLQIIAADSVDLATRQACSVWVKNRVASHYPLETPTTGRADRNPIPQSDKNALRSNVLPLIAGSPSRAISIQLASALKNIISTDYPDKWPSLLDEIKRLLGSSEIREVHAGCVAALETVKAFRFRQKSDYMTKIVENLFPTLVSIAQQMLQTPPSQAQEIPTMLHLILKTYKTSLVINLSSHQQSAESLVPWGQLLFALVNLNVPKEVVPEDEDERERSEWWKAKKWAFATLGRLFHRFGNPSQLPSPMQKEYGQFAEHFVTMFAPEILNIYLRQVELYVSGQAWLSKKCQYHIFSFFTECVKPKSTWTLLKPHFETLVSSFAFPHLCFTPSKQALWQNDPVDYVRVAVDEYESYATPVSAATSFLFALAGNRTKTAFMPILGFINSILRSNAAPPQKFGALNMTAALGPWIMKHPDVRNNMEQFVEQFVLPEYTSSEPYMRSIACEVLGTVVKSGIEWSNEENLNKNFRAVATALDDPELPVRVQAILALTELIVSNESVRAQVAPQVGKVVQDLLKLSDETDLDILNHSMEVMVDQFTAELLPVAAQLTQSLCDSYMRLAKESIAQEEIEVANSGGDFEALLAEGDDDKTYAAMGVSKTIWTIVTSVENAPEILTQIQEIIIPIVVFTLENRLLGE</sequence>
<evidence type="ECO:0000256" key="5">
    <source>
        <dbReference type="ARBA" id="ARBA00022927"/>
    </source>
</evidence>
<comment type="caution">
    <text evidence="8">The sequence shown here is derived from an EMBL/GenBank/DDBJ whole genome shotgun (WGS) entry which is preliminary data.</text>
</comment>
<protein>
    <submittedName>
        <fullName evidence="8">Nonsense-mediated mRNA decay protein 5</fullName>
    </submittedName>
</protein>
<keyword evidence="5" id="KW-0653">Protein transport</keyword>
<dbReference type="InterPro" id="IPR016024">
    <property type="entry name" value="ARM-type_fold"/>
</dbReference>
<dbReference type="InterPro" id="IPR011989">
    <property type="entry name" value="ARM-like"/>
</dbReference>
<keyword evidence="6" id="KW-0539">Nucleus</keyword>
<feature type="domain" description="Importin N-terminal" evidence="7">
    <location>
        <begin position="24"/>
        <end position="103"/>
    </location>
</feature>
<evidence type="ECO:0000313" key="8">
    <source>
        <dbReference type="EMBL" id="KAL0569123.1"/>
    </source>
</evidence>
<reference evidence="8 9" key="1">
    <citation type="submission" date="2024-02" db="EMBL/GenBank/DDBJ databases">
        <title>A draft genome for the cacao thread blight pathogen Marasmius crinis-equi.</title>
        <authorList>
            <person name="Cohen S.P."/>
            <person name="Baruah I.K."/>
            <person name="Amoako-Attah I."/>
            <person name="Bukari Y."/>
            <person name="Meinhardt L.W."/>
            <person name="Bailey B.A."/>
        </authorList>
    </citation>
    <scope>NUCLEOTIDE SEQUENCE [LARGE SCALE GENOMIC DNA]</scope>
    <source>
        <strain evidence="8 9">GH-76</strain>
    </source>
</reference>
<dbReference type="InterPro" id="IPR001494">
    <property type="entry name" value="Importin-beta_N"/>
</dbReference>
<dbReference type="EMBL" id="JBAHYK010001188">
    <property type="protein sequence ID" value="KAL0569123.1"/>
    <property type="molecule type" value="Genomic_DNA"/>
</dbReference>
<comment type="subcellular location">
    <subcellularLocation>
        <location evidence="2">Cytoplasm</location>
    </subcellularLocation>
    <subcellularLocation>
        <location evidence="1">Nucleus</location>
    </subcellularLocation>
</comment>
<evidence type="ECO:0000259" key="7">
    <source>
        <dbReference type="PROSITE" id="PS50166"/>
    </source>
</evidence>
<proteinExistence type="predicted"/>
<evidence type="ECO:0000256" key="2">
    <source>
        <dbReference type="ARBA" id="ARBA00004496"/>
    </source>
</evidence>
<dbReference type="PANTHER" id="PTHR10997">
    <property type="entry name" value="IMPORTIN-7, 8, 11"/>
    <property type="match status" value="1"/>
</dbReference>
<dbReference type="Proteomes" id="UP001465976">
    <property type="component" value="Unassembled WGS sequence"/>
</dbReference>
<evidence type="ECO:0000313" key="9">
    <source>
        <dbReference type="Proteomes" id="UP001465976"/>
    </source>
</evidence>
<accession>A0ABR3F1Q9</accession>
<evidence type="ECO:0000256" key="3">
    <source>
        <dbReference type="ARBA" id="ARBA00022448"/>
    </source>
</evidence>
<keyword evidence="3" id="KW-0813">Transport</keyword>
<dbReference type="Pfam" id="PF03810">
    <property type="entry name" value="IBN_N"/>
    <property type="match status" value="1"/>
</dbReference>
<keyword evidence="4" id="KW-0963">Cytoplasm</keyword>
<dbReference type="PROSITE" id="PS50166">
    <property type="entry name" value="IMPORTIN_B_NT"/>
    <property type="match status" value="1"/>
</dbReference>
<name>A0ABR3F1Q9_9AGAR</name>
<evidence type="ECO:0000256" key="6">
    <source>
        <dbReference type="ARBA" id="ARBA00023242"/>
    </source>
</evidence>
<evidence type="ECO:0000256" key="1">
    <source>
        <dbReference type="ARBA" id="ARBA00004123"/>
    </source>
</evidence>
<gene>
    <name evidence="8" type="primary">NMD5_3</name>
    <name evidence="8" type="ORF">V5O48_012851</name>
</gene>
<dbReference type="SUPFAM" id="SSF48371">
    <property type="entry name" value="ARM repeat"/>
    <property type="match status" value="1"/>
</dbReference>
<dbReference type="PANTHER" id="PTHR10997:SF18">
    <property type="entry name" value="D-IMPORTIN 7_RANBP7"/>
    <property type="match status" value="1"/>
</dbReference>
<dbReference type="Gene3D" id="1.25.10.10">
    <property type="entry name" value="Leucine-rich Repeat Variant"/>
    <property type="match status" value="1"/>
</dbReference>